<dbReference type="RefSeq" id="WP_379898667.1">
    <property type="nucleotide sequence ID" value="NZ_JBHRTR010000015.1"/>
</dbReference>
<feature type="compositionally biased region" description="Gly residues" evidence="1">
    <location>
        <begin position="1"/>
        <end position="18"/>
    </location>
</feature>
<evidence type="ECO:0000256" key="1">
    <source>
        <dbReference type="SAM" id="MobiDB-lite"/>
    </source>
</evidence>
<accession>A0ABV7KWT3</accession>
<evidence type="ECO:0000259" key="2">
    <source>
        <dbReference type="Pfam" id="PF21839"/>
    </source>
</evidence>
<protein>
    <submittedName>
        <fullName evidence="3">DUF6898 family protein</fullName>
    </submittedName>
</protein>
<feature type="region of interest" description="Disordered" evidence="1">
    <location>
        <begin position="1"/>
        <end position="55"/>
    </location>
</feature>
<feature type="compositionally biased region" description="Low complexity" evidence="1">
    <location>
        <begin position="19"/>
        <end position="33"/>
    </location>
</feature>
<evidence type="ECO:0000313" key="3">
    <source>
        <dbReference type="EMBL" id="MFC3226619.1"/>
    </source>
</evidence>
<proteinExistence type="predicted"/>
<feature type="domain" description="DUF6898" evidence="2">
    <location>
        <begin position="59"/>
        <end position="112"/>
    </location>
</feature>
<keyword evidence="4" id="KW-1185">Reference proteome</keyword>
<dbReference type="Pfam" id="PF21839">
    <property type="entry name" value="DUF6898"/>
    <property type="match status" value="1"/>
</dbReference>
<reference evidence="4" key="1">
    <citation type="journal article" date="2019" name="Int. J. Syst. Evol. Microbiol.">
        <title>The Global Catalogue of Microorganisms (GCM) 10K type strain sequencing project: providing services to taxonomists for standard genome sequencing and annotation.</title>
        <authorList>
            <consortium name="The Broad Institute Genomics Platform"/>
            <consortium name="The Broad Institute Genome Sequencing Center for Infectious Disease"/>
            <person name="Wu L."/>
            <person name="Ma J."/>
        </authorList>
    </citation>
    <scope>NUCLEOTIDE SEQUENCE [LARGE SCALE GENOMIC DNA]</scope>
    <source>
        <strain evidence="4">KCTC 42964</strain>
    </source>
</reference>
<name>A0ABV7KWT3_9PROT</name>
<dbReference type="InterPro" id="IPR054193">
    <property type="entry name" value="DUF6898"/>
</dbReference>
<organism evidence="3 4">
    <name type="scientific">Marinibaculum pumilum</name>
    <dbReference type="NCBI Taxonomy" id="1766165"/>
    <lineage>
        <taxon>Bacteria</taxon>
        <taxon>Pseudomonadati</taxon>
        <taxon>Pseudomonadota</taxon>
        <taxon>Alphaproteobacteria</taxon>
        <taxon>Rhodospirillales</taxon>
        <taxon>Rhodospirillaceae</taxon>
        <taxon>Marinibaculum</taxon>
    </lineage>
</organism>
<gene>
    <name evidence="3" type="ORF">ACFOGJ_05215</name>
</gene>
<sequence>MRRGGTADGVGGRAGGRAVGRAGSRTGRSATGAEPARAASSPNLPPLGGGKRGRRSDIGEVLFEFWPAGRYVKVSAMHSATLTEISIVGDASRSQAELEETALQKLRYVLGRAQR</sequence>
<dbReference type="EMBL" id="JBHRTR010000015">
    <property type="protein sequence ID" value="MFC3226619.1"/>
    <property type="molecule type" value="Genomic_DNA"/>
</dbReference>
<dbReference type="Proteomes" id="UP001595528">
    <property type="component" value="Unassembled WGS sequence"/>
</dbReference>
<evidence type="ECO:0000313" key="4">
    <source>
        <dbReference type="Proteomes" id="UP001595528"/>
    </source>
</evidence>
<comment type="caution">
    <text evidence="3">The sequence shown here is derived from an EMBL/GenBank/DDBJ whole genome shotgun (WGS) entry which is preliminary data.</text>
</comment>